<accession>A0A9X7R8R2</accession>
<gene>
    <name evidence="1" type="ORF">F1C79_31420</name>
</gene>
<evidence type="ECO:0000313" key="2">
    <source>
        <dbReference type="Proteomes" id="UP000326659"/>
    </source>
</evidence>
<dbReference type="RefSeq" id="WP_151189564.1">
    <property type="nucleotide sequence ID" value="NZ_CP043626.1"/>
</dbReference>
<proteinExistence type="predicted"/>
<name>A0A9X7R8R2_PSEDE</name>
<dbReference type="KEGG" id="pden:F1C79_31420"/>
<dbReference type="AlphaFoldDB" id="A0A9X7R8R2"/>
<keyword evidence="2" id="KW-1185">Reference proteome</keyword>
<evidence type="ECO:0000313" key="1">
    <source>
        <dbReference type="EMBL" id="QEY75775.1"/>
    </source>
</evidence>
<organism evidence="1 2">
    <name type="scientific">Pseudomonas denitrificans</name>
    <dbReference type="NCBI Taxonomy" id="43306"/>
    <lineage>
        <taxon>Bacteria</taxon>
        <taxon>Pseudomonadati</taxon>
        <taxon>Pseudomonadota</taxon>
        <taxon>Gammaproteobacteria</taxon>
        <taxon>Pseudomonadales</taxon>
        <taxon>Pseudomonadaceae</taxon>
        <taxon>Halopseudomonas</taxon>
    </lineage>
</organism>
<protein>
    <submittedName>
        <fullName evidence="1">Uncharacterized protein</fullName>
    </submittedName>
</protein>
<dbReference type="EMBL" id="CP043626">
    <property type="protein sequence ID" value="QEY75775.1"/>
    <property type="molecule type" value="Genomic_DNA"/>
</dbReference>
<reference evidence="1 2" key="1">
    <citation type="submission" date="2019-09" db="EMBL/GenBank/DDBJ databases">
        <title>Prosopis cineraria nodule microbiome.</title>
        <authorList>
            <person name="Chaluvadi S.R."/>
            <person name="Ali R."/>
            <person name="Wang X."/>
        </authorList>
    </citation>
    <scope>NUCLEOTIDE SEQUENCE [LARGE SCALE GENOMIC DNA]</scope>
    <source>
        <strain evidence="1 2">BG1</strain>
    </source>
</reference>
<sequence>MKRKPTTKQTVRAELIRMVSELLTLARTTNYVHVCDSETDRARGAIVLALYADIIDNRTHAALCELAGNARYERQIELIYGAPPYTGSGRAEAWRDASKAAA</sequence>
<dbReference type="Proteomes" id="UP000326659">
    <property type="component" value="Chromosome"/>
</dbReference>